<sequence>MHVGWWGRAYIAFSGDPGEHGI</sequence>
<evidence type="ECO:0000313" key="1">
    <source>
        <dbReference type="EMBL" id="SVB36310.1"/>
    </source>
</evidence>
<proteinExistence type="predicted"/>
<reference evidence="1" key="1">
    <citation type="submission" date="2018-05" db="EMBL/GenBank/DDBJ databases">
        <authorList>
            <person name="Lanie J.A."/>
            <person name="Ng W.-L."/>
            <person name="Kazmierczak K.M."/>
            <person name="Andrzejewski T.M."/>
            <person name="Davidsen T.M."/>
            <person name="Wayne K.J."/>
            <person name="Tettelin H."/>
            <person name="Glass J.I."/>
            <person name="Rusch D."/>
            <person name="Podicherti R."/>
            <person name="Tsui H.-C.T."/>
            <person name="Winkler M.E."/>
        </authorList>
    </citation>
    <scope>NUCLEOTIDE SEQUENCE</scope>
</reference>
<dbReference type="AlphaFoldDB" id="A0A382DCZ1"/>
<dbReference type="EMBL" id="UINC01038795">
    <property type="protein sequence ID" value="SVB36310.1"/>
    <property type="molecule type" value="Genomic_DNA"/>
</dbReference>
<organism evidence="1">
    <name type="scientific">marine metagenome</name>
    <dbReference type="NCBI Taxonomy" id="408172"/>
    <lineage>
        <taxon>unclassified sequences</taxon>
        <taxon>metagenomes</taxon>
        <taxon>ecological metagenomes</taxon>
    </lineage>
</organism>
<accession>A0A382DCZ1</accession>
<gene>
    <name evidence="1" type="ORF">METZ01_LOCUS189164</name>
</gene>
<protein>
    <submittedName>
        <fullName evidence="1">Uncharacterized protein</fullName>
    </submittedName>
</protein>
<name>A0A382DCZ1_9ZZZZ</name>